<dbReference type="InterPro" id="IPR009006">
    <property type="entry name" value="Ala_racemase/Decarboxylase_C"/>
</dbReference>
<organism evidence="11 12">
    <name type="scientific">Corallincola spongiicola</name>
    <dbReference type="NCBI Taxonomy" id="2520508"/>
    <lineage>
        <taxon>Bacteria</taxon>
        <taxon>Pseudomonadati</taxon>
        <taxon>Pseudomonadota</taxon>
        <taxon>Gammaproteobacteria</taxon>
        <taxon>Alteromonadales</taxon>
        <taxon>Psychromonadaceae</taxon>
        <taxon>Corallincola</taxon>
    </lineage>
</organism>
<dbReference type="SUPFAM" id="SSF50621">
    <property type="entry name" value="Alanine racemase C-terminal domain-like"/>
    <property type="match status" value="1"/>
</dbReference>
<comment type="caution">
    <text evidence="11">The sequence shown here is derived from an EMBL/GenBank/DDBJ whole genome shotgun (WGS) entry which is preliminary data.</text>
</comment>
<comment type="cofactor">
    <cofactor evidence="2 9">
        <name>pyridoxal 5'-phosphate</name>
        <dbReference type="ChEBI" id="CHEBI:597326"/>
    </cofactor>
</comment>
<dbReference type="Proteomes" id="UP000292544">
    <property type="component" value="Unassembled WGS sequence"/>
</dbReference>
<evidence type="ECO:0000256" key="3">
    <source>
        <dbReference type="ARBA" id="ARBA00004752"/>
    </source>
</evidence>
<feature type="modified residue" description="N6-(pyridoxal phosphate)lysine" evidence="9">
    <location>
        <position position="34"/>
    </location>
</feature>
<dbReference type="InterPro" id="IPR001608">
    <property type="entry name" value="Ala_racemase_N"/>
</dbReference>
<evidence type="ECO:0000256" key="1">
    <source>
        <dbReference type="ARBA" id="ARBA00000316"/>
    </source>
</evidence>
<dbReference type="Gene3D" id="3.20.20.10">
    <property type="entry name" value="Alanine racemase"/>
    <property type="match status" value="1"/>
</dbReference>
<dbReference type="PRINTS" id="PR00992">
    <property type="entry name" value="ALARACEMASE"/>
</dbReference>
<protein>
    <recommendedName>
        <fullName evidence="5 9">Alanine racemase</fullName>
        <ecNumber evidence="5 9">5.1.1.1</ecNumber>
    </recommendedName>
</protein>
<comment type="similarity">
    <text evidence="4 9">Belongs to the alanine racemase family.</text>
</comment>
<dbReference type="InterPro" id="IPR020622">
    <property type="entry name" value="Ala_racemase_pyridoxalP-BS"/>
</dbReference>
<evidence type="ECO:0000256" key="6">
    <source>
        <dbReference type="ARBA" id="ARBA00022898"/>
    </source>
</evidence>
<evidence type="ECO:0000256" key="7">
    <source>
        <dbReference type="ARBA" id="ARBA00023235"/>
    </source>
</evidence>
<dbReference type="Gene3D" id="2.40.37.10">
    <property type="entry name" value="Lyase, Ornithine Decarboxylase, Chain A, domain 1"/>
    <property type="match status" value="1"/>
</dbReference>
<feature type="binding site" evidence="9">
    <location>
        <position position="304"/>
    </location>
    <ligand>
        <name>substrate</name>
    </ligand>
</feature>
<dbReference type="EMBL" id="SHLY01000002">
    <property type="protein sequence ID" value="TAA47061.1"/>
    <property type="molecule type" value="Genomic_DNA"/>
</dbReference>
<evidence type="ECO:0000259" key="10">
    <source>
        <dbReference type="SMART" id="SM01005"/>
    </source>
</evidence>
<dbReference type="RefSeq" id="WP_130566277.1">
    <property type="nucleotide sequence ID" value="NZ_SHLY01000002.1"/>
</dbReference>
<dbReference type="InterPro" id="IPR011079">
    <property type="entry name" value="Ala_racemase_C"/>
</dbReference>
<keyword evidence="6 9" id="KW-0663">Pyridoxal phosphate</keyword>
<reference evidence="12" key="1">
    <citation type="submission" date="2019-02" db="EMBL/GenBank/DDBJ databases">
        <title>Draft genome sequence of Muricauda sp. 176CP4-71.</title>
        <authorList>
            <person name="Park J.-S."/>
        </authorList>
    </citation>
    <scope>NUCLEOTIDE SEQUENCE [LARGE SCALE GENOMIC DNA]</scope>
    <source>
        <strain evidence="12">176GS2-150</strain>
    </source>
</reference>
<sequence>MLTAHAVIDLDALRHNMAQVRRYAPHSQVLAVIKANGYGHGALAVAEALAEQADAFAVARLEEALKLRKGGIELPIVLLEGVFDPGELGVAAAHGCQLGVHSLSQLEALERAHLHQPVTVWLKVDTGMHRLGVEPEQFQHFYQRLLQTPSVNEIVLMSHFASADEPETGQTQAQLAEFQRCCQGLSKQPLCSLANSAAIINEPLAQRDWVRPGIMLYGASPFAGRSAASLGLKPAMTLKSRVIAVRDLKAGGAVGYGASWTAEQDTRLAVVAMGYGDGYPRHVPNQTPVLINGVRYPIVGRVSMDMITVDIGDAEIREGDEVVLWGSELSVDEIAALSGTLGYELLCNVTSRVVYHYQNGTA</sequence>
<evidence type="ECO:0000313" key="11">
    <source>
        <dbReference type="EMBL" id="TAA47061.1"/>
    </source>
</evidence>
<comment type="pathway">
    <text evidence="8 9">Amino-acid biosynthesis; D-alanine biosynthesis; D-alanine from L-alanine: step 1/1.</text>
</comment>
<feature type="active site" description="Proton acceptor; specific for L-alanine" evidence="9">
    <location>
        <position position="256"/>
    </location>
</feature>
<name>A0ABY1WQT2_9GAMM</name>
<dbReference type="GO" id="GO:0008784">
    <property type="term" value="F:alanine racemase activity"/>
    <property type="evidence" value="ECO:0007669"/>
    <property type="project" value="UniProtKB-EC"/>
</dbReference>
<feature type="active site" description="Proton acceptor; specific for D-alanine" evidence="9">
    <location>
        <position position="34"/>
    </location>
</feature>
<evidence type="ECO:0000256" key="8">
    <source>
        <dbReference type="ARBA" id="ARBA00037912"/>
    </source>
</evidence>
<evidence type="ECO:0000313" key="12">
    <source>
        <dbReference type="Proteomes" id="UP000292544"/>
    </source>
</evidence>
<dbReference type="CDD" id="cd06827">
    <property type="entry name" value="PLPDE_III_AR_proteobact"/>
    <property type="match status" value="1"/>
</dbReference>
<keyword evidence="7 9" id="KW-0413">Isomerase</keyword>
<dbReference type="SMART" id="SM01005">
    <property type="entry name" value="Ala_racemase_C"/>
    <property type="match status" value="1"/>
</dbReference>
<dbReference type="InterPro" id="IPR000821">
    <property type="entry name" value="Ala_racemase"/>
</dbReference>
<proteinExistence type="inferred from homology"/>
<dbReference type="EC" id="5.1.1.1" evidence="5 9"/>
<keyword evidence="12" id="KW-1185">Reference proteome</keyword>
<evidence type="ECO:0000256" key="5">
    <source>
        <dbReference type="ARBA" id="ARBA00013089"/>
    </source>
</evidence>
<accession>A0ABY1WQT2</accession>
<comment type="function">
    <text evidence="9">Catalyzes the interconversion of L-alanine and D-alanine. May also act on other amino acids.</text>
</comment>
<dbReference type="Pfam" id="PF00842">
    <property type="entry name" value="Ala_racemase_C"/>
    <property type="match status" value="1"/>
</dbReference>
<gene>
    <name evidence="11" type="primary">alr</name>
    <name evidence="11" type="ORF">EXY25_07390</name>
</gene>
<feature type="binding site" evidence="9">
    <location>
        <position position="130"/>
    </location>
    <ligand>
        <name>substrate</name>
    </ligand>
</feature>
<dbReference type="Pfam" id="PF01168">
    <property type="entry name" value="Ala_racemase_N"/>
    <property type="match status" value="1"/>
</dbReference>
<feature type="domain" description="Alanine racemase C-terminal" evidence="10">
    <location>
        <begin position="235"/>
        <end position="358"/>
    </location>
</feature>
<comment type="pathway">
    <text evidence="3">Cell wall biogenesis; peptidoglycan biosynthesis.</text>
</comment>
<evidence type="ECO:0000256" key="4">
    <source>
        <dbReference type="ARBA" id="ARBA00007880"/>
    </source>
</evidence>
<evidence type="ECO:0000256" key="2">
    <source>
        <dbReference type="ARBA" id="ARBA00001933"/>
    </source>
</evidence>
<dbReference type="NCBIfam" id="TIGR00492">
    <property type="entry name" value="alr"/>
    <property type="match status" value="1"/>
</dbReference>
<dbReference type="PROSITE" id="PS00395">
    <property type="entry name" value="ALANINE_RACEMASE"/>
    <property type="match status" value="1"/>
</dbReference>
<dbReference type="SUPFAM" id="SSF51419">
    <property type="entry name" value="PLP-binding barrel"/>
    <property type="match status" value="1"/>
</dbReference>
<comment type="catalytic activity">
    <reaction evidence="1 9">
        <text>L-alanine = D-alanine</text>
        <dbReference type="Rhea" id="RHEA:20249"/>
        <dbReference type="ChEBI" id="CHEBI:57416"/>
        <dbReference type="ChEBI" id="CHEBI:57972"/>
        <dbReference type="EC" id="5.1.1.1"/>
    </reaction>
</comment>
<dbReference type="PANTHER" id="PTHR30511">
    <property type="entry name" value="ALANINE RACEMASE"/>
    <property type="match status" value="1"/>
</dbReference>
<dbReference type="HAMAP" id="MF_01201">
    <property type="entry name" value="Ala_racemase"/>
    <property type="match status" value="1"/>
</dbReference>
<evidence type="ECO:0000256" key="9">
    <source>
        <dbReference type="HAMAP-Rule" id="MF_01201"/>
    </source>
</evidence>
<dbReference type="PANTHER" id="PTHR30511:SF4">
    <property type="entry name" value="ALANINE RACEMASE, BIOSYNTHETIC"/>
    <property type="match status" value="1"/>
</dbReference>
<dbReference type="InterPro" id="IPR029066">
    <property type="entry name" value="PLP-binding_barrel"/>
</dbReference>